<evidence type="ECO:0000313" key="1">
    <source>
        <dbReference type="EMBL" id="MBC6489869.1"/>
    </source>
</evidence>
<keyword evidence="2" id="KW-1185">Reference proteome</keyword>
<dbReference type="EMBL" id="MBUA01000001">
    <property type="protein sequence ID" value="MBC6489869.1"/>
    <property type="molecule type" value="Genomic_DNA"/>
</dbReference>
<gene>
    <name evidence="1" type="ORF">BC349_02740</name>
</gene>
<organism evidence="1 2">
    <name type="scientific">Flavihumibacter stibioxidans</name>
    <dbReference type="NCBI Taxonomy" id="1834163"/>
    <lineage>
        <taxon>Bacteria</taxon>
        <taxon>Pseudomonadati</taxon>
        <taxon>Bacteroidota</taxon>
        <taxon>Chitinophagia</taxon>
        <taxon>Chitinophagales</taxon>
        <taxon>Chitinophagaceae</taxon>
        <taxon>Flavihumibacter</taxon>
    </lineage>
</organism>
<dbReference type="Proteomes" id="UP000765802">
    <property type="component" value="Unassembled WGS sequence"/>
</dbReference>
<protein>
    <recommendedName>
        <fullName evidence="3">Outer membrane protein beta-barrel domain-containing protein</fullName>
    </recommendedName>
</protein>
<dbReference type="RefSeq" id="WP_187255207.1">
    <property type="nucleotide sequence ID" value="NZ_JBHULF010000006.1"/>
</dbReference>
<proteinExistence type="predicted"/>
<evidence type="ECO:0000313" key="2">
    <source>
        <dbReference type="Proteomes" id="UP000765802"/>
    </source>
</evidence>
<reference evidence="1 2" key="1">
    <citation type="submission" date="2016-07" db="EMBL/GenBank/DDBJ databases">
        <title>Genome analysis of Flavihumibacter stibioxidans YS-17.</title>
        <authorList>
            <person name="Shi K."/>
            <person name="Han Y."/>
            <person name="Wang G."/>
        </authorList>
    </citation>
    <scope>NUCLEOTIDE SEQUENCE [LARGE SCALE GENOMIC DNA]</scope>
    <source>
        <strain evidence="1 2">YS-17</strain>
    </source>
</reference>
<sequence>MNSRSRTWLLLTFALLISAELWSQPYVDPFQLRYTYGFRNNKAAATPFSHFWAGSDIPLKISNNSYLLLSPYYEQWRIDSAGKEEIYPTVRSLVFPIGLIIPLQESKWSLTVIPTLRWNGEKLFGDQTFQMGGAAFVSFARKPKQKFRLGLYTNADFFGLFMWPLLGADWRIDEKNYLFGLLPGRMTFEHEWTKKFYGGITFRALTNSFRMSNGQYLRIDDNQLSLYVDYYPAKRLCITLEPGYGIARKLRTGIQKKEYLTQVDMGDGPFIKLSTSYRIRL</sequence>
<evidence type="ECO:0008006" key="3">
    <source>
        <dbReference type="Google" id="ProtNLM"/>
    </source>
</evidence>
<comment type="caution">
    <text evidence="1">The sequence shown here is derived from an EMBL/GenBank/DDBJ whole genome shotgun (WGS) entry which is preliminary data.</text>
</comment>
<accession>A0ABR7M4S8</accession>
<name>A0ABR7M4S8_9BACT</name>